<dbReference type="Proteomes" id="UP000013909">
    <property type="component" value="Unassembled WGS sequence"/>
</dbReference>
<keyword evidence="2" id="KW-1185">Reference proteome</keyword>
<dbReference type="SUPFAM" id="SSF53756">
    <property type="entry name" value="UDP-Glycosyltransferase/glycogen phosphorylase"/>
    <property type="match status" value="1"/>
</dbReference>
<reference evidence="1 2" key="1">
    <citation type="submission" date="2013-02" db="EMBL/GenBank/DDBJ databases">
        <title>A novel strain isolated from Lonar lake, Maharashtra, India.</title>
        <authorList>
            <person name="Singh A."/>
        </authorList>
    </citation>
    <scope>NUCLEOTIDE SEQUENCE [LARGE SCALE GENOMIC DNA]</scope>
    <source>
        <strain evidence="1 2">AK24</strain>
    </source>
</reference>
<dbReference type="PANTHER" id="PTHR12526:SF630">
    <property type="entry name" value="GLYCOSYLTRANSFERASE"/>
    <property type="match status" value="1"/>
</dbReference>
<keyword evidence="1" id="KW-0808">Transferase</keyword>
<name>R7ZU23_9BACT</name>
<organism evidence="1 2">
    <name type="scientific">Lunatimonas lonarensis</name>
    <dbReference type="NCBI Taxonomy" id="1232681"/>
    <lineage>
        <taxon>Bacteria</taxon>
        <taxon>Pseudomonadati</taxon>
        <taxon>Bacteroidota</taxon>
        <taxon>Cytophagia</taxon>
        <taxon>Cytophagales</taxon>
        <taxon>Cyclobacteriaceae</taxon>
    </lineage>
</organism>
<evidence type="ECO:0000313" key="1">
    <source>
        <dbReference type="EMBL" id="EON77577.1"/>
    </source>
</evidence>
<dbReference type="Gene3D" id="3.40.50.2000">
    <property type="entry name" value="Glycogen Phosphorylase B"/>
    <property type="match status" value="1"/>
</dbReference>
<protein>
    <submittedName>
        <fullName evidence="1">Glycosyl transferase, group 1</fullName>
    </submittedName>
</protein>
<proteinExistence type="predicted"/>
<gene>
    <name evidence="1" type="ORF">ADIS_1980</name>
</gene>
<sequence>MISMSRWDGDFSSAAWSLAKTFAKDQVVIYVDYPYTLLDFFRERSKASVQRRKEALLFGKNALLPLTRYSSNLYGLTPRLMLPINWLPPGAIYRFFSRINDRILVASIKKALKSLDIEEFIFFNSFNPLYLTKLPNGFSPRLFIYQSRDNIRALEPYLRKHGAQAEVEAIRNADFTIVTSRQLQSDLAELSGKAVNYLPNAADFDTFKQSYLEEIPVPSDLQGIPKPIIGYTGNICHRSDYDLLNHICQQHPDKSVVMVGPRNHWASTQIDLDAIPNLYFLGPKPIEKLPEYLAHFDVLILPFLLNEVTKSIYPLKINEYLASGKPVVATPFSEDIMAFADVIRLEKDHDEFVRAISEELEGDSIEKRGKRHQVASENTWENRVAQVWKMAETLKKQ</sequence>
<accession>R7ZU23</accession>
<dbReference type="Pfam" id="PF13692">
    <property type="entry name" value="Glyco_trans_1_4"/>
    <property type="match status" value="1"/>
</dbReference>
<dbReference type="EMBL" id="AQHR01000051">
    <property type="protein sequence ID" value="EON77577.1"/>
    <property type="molecule type" value="Genomic_DNA"/>
</dbReference>
<comment type="caution">
    <text evidence="1">The sequence shown here is derived from an EMBL/GenBank/DDBJ whole genome shotgun (WGS) entry which is preliminary data.</text>
</comment>
<dbReference type="AlphaFoldDB" id="R7ZU23"/>
<dbReference type="GO" id="GO:0016740">
    <property type="term" value="F:transferase activity"/>
    <property type="evidence" value="ECO:0007669"/>
    <property type="project" value="UniProtKB-KW"/>
</dbReference>
<dbReference type="STRING" id="1232681.ADIS_1980"/>
<dbReference type="Gene3D" id="3.40.50.11010">
    <property type="match status" value="1"/>
</dbReference>
<dbReference type="PANTHER" id="PTHR12526">
    <property type="entry name" value="GLYCOSYLTRANSFERASE"/>
    <property type="match status" value="1"/>
</dbReference>
<evidence type="ECO:0000313" key="2">
    <source>
        <dbReference type="Proteomes" id="UP000013909"/>
    </source>
</evidence>